<keyword evidence="1" id="KW-0238">DNA-binding</keyword>
<dbReference type="PROSITE" id="PS50943">
    <property type="entry name" value="HTH_CROC1"/>
    <property type="match status" value="1"/>
</dbReference>
<dbReference type="GO" id="GO:0003677">
    <property type="term" value="F:DNA binding"/>
    <property type="evidence" value="ECO:0007669"/>
    <property type="project" value="UniProtKB-KW"/>
</dbReference>
<feature type="domain" description="HTH cro/C1-type" evidence="2">
    <location>
        <begin position="13"/>
        <end position="67"/>
    </location>
</feature>
<evidence type="ECO:0000256" key="1">
    <source>
        <dbReference type="ARBA" id="ARBA00023125"/>
    </source>
</evidence>
<dbReference type="EMBL" id="QGDI01000002">
    <property type="protein sequence ID" value="PWJ14570.1"/>
    <property type="molecule type" value="Genomic_DNA"/>
</dbReference>
<dbReference type="Gene3D" id="1.10.260.40">
    <property type="entry name" value="lambda repressor-like DNA-binding domains"/>
    <property type="match status" value="1"/>
</dbReference>
<dbReference type="Pfam" id="PF01381">
    <property type="entry name" value="HTH_3"/>
    <property type="match status" value="1"/>
</dbReference>
<dbReference type="InterPro" id="IPR010982">
    <property type="entry name" value="Lambda_DNA-bd_dom_sf"/>
</dbReference>
<dbReference type="InterPro" id="IPR001387">
    <property type="entry name" value="Cro/C1-type_HTH"/>
</dbReference>
<protein>
    <submittedName>
        <fullName evidence="3">Transcriptional regulator with XRE-family HTH domain</fullName>
    </submittedName>
</protein>
<gene>
    <name evidence="3" type="ORF">IE37_00554</name>
</gene>
<reference evidence="3 4" key="1">
    <citation type="submission" date="2018-05" db="EMBL/GenBank/DDBJ databases">
        <title>The Hungate 1000. A catalogue of reference genomes from the rumen microbiome.</title>
        <authorList>
            <person name="Kelly W."/>
        </authorList>
    </citation>
    <scope>NUCLEOTIDE SEQUENCE [LARGE SCALE GENOMIC DNA]</scope>
    <source>
        <strain evidence="3 4">SAb67</strain>
    </source>
</reference>
<dbReference type="SMART" id="SM00530">
    <property type="entry name" value="HTH_XRE"/>
    <property type="match status" value="1"/>
</dbReference>
<dbReference type="AlphaFoldDB" id="A0A315Y2V9"/>
<dbReference type="Proteomes" id="UP000245720">
    <property type="component" value="Unassembled WGS sequence"/>
</dbReference>
<dbReference type="CDD" id="cd00093">
    <property type="entry name" value="HTH_XRE"/>
    <property type="match status" value="1"/>
</dbReference>
<evidence type="ECO:0000313" key="3">
    <source>
        <dbReference type="EMBL" id="PWJ14570.1"/>
    </source>
</evidence>
<dbReference type="OrthoDB" id="371153at2"/>
<organism evidence="3 4">
    <name type="scientific">Ruminococcus flavefaciens</name>
    <dbReference type="NCBI Taxonomy" id="1265"/>
    <lineage>
        <taxon>Bacteria</taxon>
        <taxon>Bacillati</taxon>
        <taxon>Bacillota</taxon>
        <taxon>Clostridia</taxon>
        <taxon>Eubacteriales</taxon>
        <taxon>Oscillospiraceae</taxon>
        <taxon>Ruminococcus</taxon>
    </lineage>
</organism>
<dbReference type="RefSeq" id="WP_109725446.1">
    <property type="nucleotide sequence ID" value="NZ_CACVSX010000072.1"/>
</dbReference>
<dbReference type="PANTHER" id="PTHR46558">
    <property type="entry name" value="TRACRIPTIONAL REGULATORY PROTEIN-RELATED-RELATED"/>
    <property type="match status" value="1"/>
</dbReference>
<sequence length="108" mass="12576">MMKIDLLAIGQRIQNQRLSLGYTQQYVYEKLDISQNHYSRIENGHAGMSFEILLQLSEILEISTDYILMGTPAPTDNIELLNSYKLLNQKQKKYIDDHIKLFVNSNLK</sequence>
<name>A0A315Y2V9_RUMFL</name>
<proteinExistence type="predicted"/>
<comment type="caution">
    <text evidence="3">The sequence shown here is derived from an EMBL/GenBank/DDBJ whole genome shotgun (WGS) entry which is preliminary data.</text>
</comment>
<accession>A0A315Y2V9</accession>
<evidence type="ECO:0000313" key="4">
    <source>
        <dbReference type="Proteomes" id="UP000245720"/>
    </source>
</evidence>
<evidence type="ECO:0000259" key="2">
    <source>
        <dbReference type="PROSITE" id="PS50943"/>
    </source>
</evidence>
<dbReference type="SUPFAM" id="SSF47413">
    <property type="entry name" value="lambda repressor-like DNA-binding domains"/>
    <property type="match status" value="1"/>
</dbReference>
<dbReference type="PANTHER" id="PTHR46558:SF11">
    <property type="entry name" value="HTH-TYPE TRANSCRIPTIONAL REGULATOR XRE"/>
    <property type="match status" value="1"/>
</dbReference>